<gene>
    <name evidence="2" type="ordered locus">MAV_0260</name>
</gene>
<dbReference type="Proteomes" id="UP000001574">
    <property type="component" value="Chromosome"/>
</dbReference>
<dbReference type="KEGG" id="mav:MAV_0260"/>
<dbReference type="RefSeq" id="WP_011723430.1">
    <property type="nucleotide sequence ID" value="NC_008595.1"/>
</dbReference>
<accession>A0A0H2ZTL2</accession>
<evidence type="ECO:0000256" key="1">
    <source>
        <dbReference type="SAM" id="SignalP"/>
    </source>
</evidence>
<evidence type="ECO:0000313" key="2">
    <source>
        <dbReference type="EMBL" id="ABK65149.1"/>
    </source>
</evidence>
<dbReference type="EMBL" id="CP000479">
    <property type="protein sequence ID" value="ABK65149.1"/>
    <property type="molecule type" value="Genomic_DNA"/>
</dbReference>
<organism evidence="2 3">
    <name type="scientific">Mycobacterium avium (strain 104)</name>
    <dbReference type="NCBI Taxonomy" id="243243"/>
    <lineage>
        <taxon>Bacteria</taxon>
        <taxon>Bacillati</taxon>
        <taxon>Actinomycetota</taxon>
        <taxon>Actinomycetes</taxon>
        <taxon>Mycobacteriales</taxon>
        <taxon>Mycobacteriaceae</taxon>
        <taxon>Mycobacterium</taxon>
        <taxon>Mycobacterium avium complex (MAC)</taxon>
    </lineage>
</organism>
<dbReference type="PROSITE" id="PS51257">
    <property type="entry name" value="PROKAR_LIPOPROTEIN"/>
    <property type="match status" value="1"/>
</dbReference>
<dbReference type="AlphaFoldDB" id="A0A0H2ZTL2"/>
<reference evidence="2 3" key="1">
    <citation type="submission" date="2006-10" db="EMBL/GenBank/DDBJ databases">
        <authorList>
            <person name="Fleischmann R.D."/>
            <person name="Dodson R.J."/>
            <person name="Haft D.H."/>
            <person name="Merkel J.S."/>
            <person name="Nelson W.C."/>
            <person name="Fraser C.M."/>
        </authorList>
    </citation>
    <scope>NUCLEOTIDE SEQUENCE [LARGE SCALE GENOMIC DNA]</scope>
    <source>
        <strain evidence="2 3">104</strain>
    </source>
</reference>
<keyword evidence="1" id="KW-0732">Signal</keyword>
<proteinExistence type="predicted"/>
<sequence>MNKQKYSFPVAALAAVMTLAACGTPTEPASAPSSVSASPFGAREVKRAEAQVGERELALHGVLSIPSTVDRIAAEAAASKALPYAFTYRTGCTWLRTWDAKLWSLHSGGGVLARGVDDERWFRSNPGAASDSICRETGSVPTADDASVSTPYRWRDGNRDLVRVQGVVFELPRDIPEPGVALRPAKQN</sequence>
<evidence type="ECO:0008006" key="4">
    <source>
        <dbReference type="Google" id="ProtNLM"/>
    </source>
</evidence>
<dbReference type="HOGENOM" id="CLU_1439610_0_0_11"/>
<protein>
    <recommendedName>
        <fullName evidence="4">Lipoprotein</fullName>
    </recommendedName>
</protein>
<feature type="chain" id="PRO_5039201113" description="Lipoprotein" evidence="1">
    <location>
        <begin position="22"/>
        <end position="188"/>
    </location>
</feature>
<evidence type="ECO:0000313" key="3">
    <source>
        <dbReference type="Proteomes" id="UP000001574"/>
    </source>
</evidence>
<feature type="signal peptide" evidence="1">
    <location>
        <begin position="1"/>
        <end position="21"/>
    </location>
</feature>
<name>A0A0H2ZTL2_MYCA1</name>